<gene>
    <name evidence="2" type="ORF">ACFSBL_11130</name>
</gene>
<reference evidence="2 3" key="1">
    <citation type="journal article" date="2019" name="Int. J. Syst. Evol. Microbiol.">
        <title>The Global Catalogue of Microorganisms (GCM) 10K type strain sequencing project: providing services to taxonomists for standard genome sequencing and annotation.</title>
        <authorList>
            <consortium name="The Broad Institute Genomics Platform"/>
            <consortium name="The Broad Institute Genome Sequencing Center for Infectious Disease"/>
            <person name="Wu L."/>
            <person name="Ma J."/>
        </authorList>
    </citation>
    <scope>NUCLEOTIDE SEQUENCE [LARGE SCALE GENOMIC DNA]</scope>
    <source>
        <strain evidence="2 3">CGMCC 1.10390</strain>
    </source>
</reference>
<dbReference type="RefSeq" id="WP_256398240.1">
    <property type="nucleotide sequence ID" value="NZ_JANHJR010000001.1"/>
</dbReference>
<dbReference type="Pfam" id="PF03009">
    <property type="entry name" value="GDPD"/>
    <property type="match status" value="1"/>
</dbReference>
<name>A0ABD6DIS9_9EURY</name>
<dbReference type="AlphaFoldDB" id="A0ABD6DIS9"/>
<proteinExistence type="predicted"/>
<feature type="domain" description="GP-PDE" evidence="1">
    <location>
        <begin position="1"/>
        <end position="222"/>
    </location>
</feature>
<comment type="caution">
    <text evidence="2">The sequence shown here is derived from an EMBL/GenBank/DDBJ whole genome shotgun (WGS) entry which is preliminary data.</text>
</comment>
<dbReference type="Proteomes" id="UP001597034">
    <property type="component" value="Unassembled WGS sequence"/>
</dbReference>
<evidence type="ECO:0000259" key="1">
    <source>
        <dbReference type="PROSITE" id="PS51704"/>
    </source>
</evidence>
<dbReference type="InterPro" id="IPR030395">
    <property type="entry name" value="GP_PDE_dom"/>
</dbReference>
<protein>
    <submittedName>
        <fullName evidence="2">Glycerophosphodiester phosphodiesterase</fullName>
    </submittedName>
</protein>
<dbReference type="SUPFAM" id="SSF51695">
    <property type="entry name" value="PLC-like phosphodiesterases"/>
    <property type="match status" value="1"/>
</dbReference>
<dbReference type="PROSITE" id="PS51704">
    <property type="entry name" value="GP_PDE"/>
    <property type="match status" value="1"/>
</dbReference>
<dbReference type="InterPro" id="IPR017946">
    <property type="entry name" value="PLC-like_Pdiesterase_TIM-brl"/>
</dbReference>
<accession>A0ABD6DIS9</accession>
<dbReference type="PANTHER" id="PTHR46211">
    <property type="entry name" value="GLYCEROPHOSPHORYL DIESTER PHOSPHODIESTERASE"/>
    <property type="match status" value="1"/>
</dbReference>
<sequence>MRLIAHRGFADEAPENTLAALEHAASSDADVMELDVRRCASGEVVVHHDGTVDRVTDGTGRVADLTRDELAALDVLGSGEGVPTLDEVLDAVPDSLALNVECKEVGVTSEVAETLASHDGDAMLSSFEQAALAEARDAAPSVPTAFLTDSLRNRPVATAVELGCDYVHPHYFLPLLSKLVPRAHDAGIEVNVWTVHSPSIVRLLGLCGVDGVVSDRSDVLGR</sequence>
<evidence type="ECO:0000313" key="3">
    <source>
        <dbReference type="Proteomes" id="UP001597034"/>
    </source>
</evidence>
<dbReference type="Gene3D" id="3.20.20.190">
    <property type="entry name" value="Phosphatidylinositol (PI) phosphodiesterase"/>
    <property type="match status" value="1"/>
</dbReference>
<dbReference type="EMBL" id="JBHUDO010000002">
    <property type="protein sequence ID" value="MFD1646236.1"/>
    <property type="molecule type" value="Genomic_DNA"/>
</dbReference>
<dbReference type="PANTHER" id="PTHR46211:SF14">
    <property type="entry name" value="GLYCEROPHOSPHODIESTER PHOSPHODIESTERASE"/>
    <property type="match status" value="1"/>
</dbReference>
<evidence type="ECO:0000313" key="2">
    <source>
        <dbReference type="EMBL" id="MFD1646236.1"/>
    </source>
</evidence>
<keyword evidence="3" id="KW-1185">Reference proteome</keyword>
<organism evidence="2 3">
    <name type="scientific">Haloarchaeobius litoreus</name>
    <dbReference type="NCBI Taxonomy" id="755306"/>
    <lineage>
        <taxon>Archaea</taxon>
        <taxon>Methanobacteriati</taxon>
        <taxon>Methanobacteriota</taxon>
        <taxon>Stenosarchaea group</taxon>
        <taxon>Halobacteria</taxon>
        <taxon>Halobacteriales</taxon>
        <taxon>Halorubellaceae</taxon>
        <taxon>Haloarchaeobius</taxon>
    </lineage>
</organism>